<name>A0A0B7MMS0_9FIRM</name>
<dbReference type="PROSITE" id="PS50893">
    <property type="entry name" value="ABC_TRANSPORTER_2"/>
    <property type="match status" value="1"/>
</dbReference>
<dbReference type="Pfam" id="PF00005">
    <property type="entry name" value="ABC_tran"/>
    <property type="match status" value="1"/>
</dbReference>
<dbReference type="GO" id="GO:0015807">
    <property type="term" value="P:L-amino acid transport"/>
    <property type="evidence" value="ECO:0007669"/>
    <property type="project" value="TreeGrafter"/>
</dbReference>
<evidence type="ECO:0000256" key="1">
    <source>
        <dbReference type="ARBA" id="ARBA00005417"/>
    </source>
</evidence>
<organism evidence="7 8">
    <name type="scientific">Syntrophaceticus schinkii</name>
    <dbReference type="NCBI Taxonomy" id="499207"/>
    <lineage>
        <taxon>Bacteria</taxon>
        <taxon>Bacillati</taxon>
        <taxon>Bacillota</taxon>
        <taxon>Clostridia</taxon>
        <taxon>Thermoanaerobacterales</taxon>
        <taxon>Thermoanaerobacterales Family III. Incertae Sedis</taxon>
        <taxon>Syntrophaceticus</taxon>
    </lineage>
</organism>
<dbReference type="PROSITE" id="PS00211">
    <property type="entry name" value="ABC_TRANSPORTER_1"/>
    <property type="match status" value="1"/>
</dbReference>
<dbReference type="PANTHER" id="PTHR43820:SF4">
    <property type="entry name" value="HIGH-AFFINITY BRANCHED-CHAIN AMINO ACID TRANSPORT ATP-BINDING PROTEIN LIVF"/>
    <property type="match status" value="1"/>
</dbReference>
<evidence type="ECO:0000313" key="7">
    <source>
        <dbReference type="EMBL" id="CEO89012.1"/>
    </source>
</evidence>
<dbReference type="SUPFAM" id="SSF52540">
    <property type="entry name" value="P-loop containing nucleoside triphosphate hydrolases"/>
    <property type="match status" value="1"/>
</dbReference>
<dbReference type="InterPro" id="IPR003593">
    <property type="entry name" value="AAA+_ATPase"/>
</dbReference>
<comment type="similarity">
    <text evidence="1">Belongs to the ABC transporter superfamily.</text>
</comment>
<keyword evidence="2" id="KW-0813">Transport</keyword>
<sequence>MDALLDVKNINCGYGSLQILWDVSLNVSEGEIVCILGPNGAGKTTLLNSIMNLLSIWDGTVSFQGNEITGVDTSNIARMGVGYVPEGKYLFEALSVYENLLLGAYTVSDQNEIKKRIERVYSLFPRLAERKKQASGTLSGGERQMLAIGRALMSEPTLLMLDEPSMGLSPKNTMLVMDAVATLHQEQGVSVLIVEQNVKAALDISNRGYIIEHGRISYSGEKKDILESKEIQEAYLGV</sequence>
<evidence type="ECO:0000256" key="5">
    <source>
        <dbReference type="ARBA" id="ARBA00022970"/>
    </source>
</evidence>
<protein>
    <submittedName>
        <fullName evidence="7">Leucine/isoleucine/valine transporter subunit ATP-binding component of ABC superfamily</fullName>
    </submittedName>
</protein>
<keyword evidence="8" id="KW-1185">Reference proteome</keyword>
<keyword evidence="4 7" id="KW-0067">ATP-binding</keyword>
<dbReference type="Gene3D" id="3.40.50.300">
    <property type="entry name" value="P-loop containing nucleotide triphosphate hydrolases"/>
    <property type="match status" value="1"/>
</dbReference>
<accession>A0A0B7MMS0</accession>
<dbReference type="CDD" id="cd03224">
    <property type="entry name" value="ABC_TM1139_LivF_branched"/>
    <property type="match status" value="1"/>
</dbReference>
<dbReference type="EMBL" id="CDRZ01000230">
    <property type="protein sequence ID" value="CEO89012.1"/>
    <property type="molecule type" value="Genomic_DNA"/>
</dbReference>
<dbReference type="GO" id="GO:0015658">
    <property type="term" value="F:branched-chain amino acid transmembrane transporter activity"/>
    <property type="evidence" value="ECO:0007669"/>
    <property type="project" value="TreeGrafter"/>
</dbReference>
<evidence type="ECO:0000256" key="4">
    <source>
        <dbReference type="ARBA" id="ARBA00022840"/>
    </source>
</evidence>
<evidence type="ECO:0000313" key="8">
    <source>
        <dbReference type="Proteomes" id="UP000046155"/>
    </source>
</evidence>
<keyword evidence="3" id="KW-0547">Nucleotide-binding</keyword>
<dbReference type="RefSeq" id="WP_044665063.1">
    <property type="nucleotide sequence ID" value="NZ_CDRZ01000230.1"/>
</dbReference>
<dbReference type="GO" id="GO:0016887">
    <property type="term" value="F:ATP hydrolysis activity"/>
    <property type="evidence" value="ECO:0007669"/>
    <property type="project" value="InterPro"/>
</dbReference>
<dbReference type="Proteomes" id="UP000046155">
    <property type="component" value="Unassembled WGS sequence"/>
</dbReference>
<dbReference type="AlphaFoldDB" id="A0A0B7MMS0"/>
<proteinExistence type="inferred from homology"/>
<evidence type="ECO:0000256" key="2">
    <source>
        <dbReference type="ARBA" id="ARBA00022448"/>
    </source>
</evidence>
<dbReference type="GO" id="GO:0005524">
    <property type="term" value="F:ATP binding"/>
    <property type="evidence" value="ECO:0007669"/>
    <property type="project" value="UniProtKB-KW"/>
</dbReference>
<reference evidence="8" key="1">
    <citation type="submission" date="2015-01" db="EMBL/GenBank/DDBJ databases">
        <authorList>
            <person name="Manzoor Shahid"/>
            <person name="Zubair Saima"/>
        </authorList>
    </citation>
    <scope>NUCLEOTIDE SEQUENCE [LARGE SCALE GENOMIC DNA]</scope>
    <source>
        <strain evidence="8">Sp3</strain>
    </source>
</reference>
<evidence type="ECO:0000259" key="6">
    <source>
        <dbReference type="PROSITE" id="PS50893"/>
    </source>
</evidence>
<dbReference type="InterPro" id="IPR003439">
    <property type="entry name" value="ABC_transporter-like_ATP-bd"/>
</dbReference>
<evidence type="ECO:0000256" key="3">
    <source>
        <dbReference type="ARBA" id="ARBA00022741"/>
    </source>
</evidence>
<dbReference type="InterPro" id="IPR052156">
    <property type="entry name" value="BCAA_Transport_ATP-bd_LivF"/>
</dbReference>
<gene>
    <name evidence="7" type="primary">livF</name>
    <name evidence="7" type="ORF">SSCH_340008</name>
</gene>
<keyword evidence="5" id="KW-0029">Amino-acid transport</keyword>
<feature type="domain" description="ABC transporter" evidence="6">
    <location>
        <begin position="5"/>
        <end position="238"/>
    </location>
</feature>
<dbReference type="InterPro" id="IPR027417">
    <property type="entry name" value="P-loop_NTPase"/>
</dbReference>
<dbReference type="PANTHER" id="PTHR43820">
    <property type="entry name" value="HIGH-AFFINITY BRANCHED-CHAIN AMINO ACID TRANSPORT ATP-BINDING PROTEIN LIVF"/>
    <property type="match status" value="1"/>
</dbReference>
<dbReference type="InterPro" id="IPR017871">
    <property type="entry name" value="ABC_transporter-like_CS"/>
</dbReference>
<dbReference type="SMART" id="SM00382">
    <property type="entry name" value="AAA"/>
    <property type="match status" value="1"/>
</dbReference>